<dbReference type="SUPFAM" id="SSF55785">
    <property type="entry name" value="PYP-like sensor domain (PAS domain)"/>
    <property type="match status" value="1"/>
</dbReference>
<dbReference type="InterPro" id="IPR004089">
    <property type="entry name" value="MCPsignal_dom"/>
</dbReference>
<dbReference type="Gene3D" id="3.30.450.20">
    <property type="entry name" value="PAS domain"/>
    <property type="match status" value="1"/>
</dbReference>
<keyword evidence="5" id="KW-1133">Transmembrane helix</keyword>
<dbReference type="PANTHER" id="PTHR32089">
    <property type="entry name" value="METHYL-ACCEPTING CHEMOTAXIS PROTEIN MCPB"/>
    <property type="match status" value="1"/>
</dbReference>
<comment type="caution">
    <text evidence="7">The sequence shown here is derived from an EMBL/GenBank/DDBJ whole genome shotgun (WGS) entry which is preliminary data.</text>
</comment>
<reference evidence="8" key="1">
    <citation type="journal article" date="2018" name="Front. Microbiol.">
        <title>Genome-Based Analysis Reveals the Taxonomy and Diversity of the Family Idiomarinaceae.</title>
        <authorList>
            <person name="Liu Y."/>
            <person name="Lai Q."/>
            <person name="Shao Z."/>
        </authorList>
    </citation>
    <scope>NUCLEOTIDE SEQUENCE [LARGE SCALE GENOMIC DNA]</scope>
    <source>
        <strain evidence="8">R22</strain>
    </source>
</reference>
<dbReference type="SUPFAM" id="SSF58104">
    <property type="entry name" value="Methyl-accepting chemotaxis protein (MCP) signaling domain"/>
    <property type="match status" value="1"/>
</dbReference>
<evidence type="ECO:0000256" key="1">
    <source>
        <dbReference type="ARBA" id="ARBA00004370"/>
    </source>
</evidence>
<keyword evidence="5" id="KW-0472">Membrane</keyword>
<keyword evidence="8" id="KW-1185">Reference proteome</keyword>
<comment type="similarity">
    <text evidence="3">Belongs to the methyl-accepting chemotaxis (MCP) protein family.</text>
</comment>
<gene>
    <name evidence="7" type="ORF">CWI78_12670</name>
</gene>
<evidence type="ECO:0000256" key="5">
    <source>
        <dbReference type="SAM" id="Phobius"/>
    </source>
</evidence>
<dbReference type="PROSITE" id="PS50111">
    <property type="entry name" value="CHEMOTAXIS_TRANSDUC_2"/>
    <property type="match status" value="1"/>
</dbReference>
<name>A0A432YSX3_9GAMM</name>
<evidence type="ECO:0000313" key="8">
    <source>
        <dbReference type="Proteomes" id="UP000288058"/>
    </source>
</evidence>
<dbReference type="Pfam" id="PF00015">
    <property type="entry name" value="MCPsignal"/>
    <property type="match status" value="1"/>
</dbReference>
<dbReference type="EMBL" id="PIQC01000010">
    <property type="protein sequence ID" value="RUO64747.1"/>
    <property type="molecule type" value="Genomic_DNA"/>
</dbReference>
<dbReference type="SMART" id="SM00283">
    <property type="entry name" value="MA"/>
    <property type="match status" value="1"/>
</dbReference>
<dbReference type="GO" id="GO:0006935">
    <property type="term" value="P:chemotaxis"/>
    <property type="evidence" value="ECO:0007669"/>
    <property type="project" value="UniProtKB-ARBA"/>
</dbReference>
<keyword evidence="5" id="KW-0812">Transmembrane</keyword>
<evidence type="ECO:0000256" key="2">
    <source>
        <dbReference type="ARBA" id="ARBA00023224"/>
    </source>
</evidence>
<dbReference type="InterPro" id="IPR000014">
    <property type="entry name" value="PAS"/>
</dbReference>
<dbReference type="GO" id="GO:0007165">
    <property type="term" value="P:signal transduction"/>
    <property type="evidence" value="ECO:0007669"/>
    <property type="project" value="UniProtKB-KW"/>
</dbReference>
<feature type="domain" description="Methyl-accepting transducer" evidence="6">
    <location>
        <begin position="231"/>
        <end position="467"/>
    </location>
</feature>
<evidence type="ECO:0000256" key="4">
    <source>
        <dbReference type="PROSITE-ProRule" id="PRU00284"/>
    </source>
</evidence>
<accession>A0A432YSX3</accession>
<dbReference type="RefSeq" id="WP_126783162.1">
    <property type="nucleotide sequence ID" value="NZ_PIQC01000010.1"/>
</dbReference>
<keyword evidence="2 4" id="KW-0807">Transducer</keyword>
<sequence length="506" mass="55345">MKSSGKESQFQTIQKDTIFVVGLNSDHTIRDAKPAFQSLFQETQDELKGRSRDRFLADVPANVLAEIDHAVKNESSWKGVLPLQVNGRDVWFEVFVRGTYRRGKINGSQWLMTYAPQDLTDKAKSLYQSRKLTRNVSMRAVVGVSLAILLIIVSGLISWWAALPTALGIAMVYFLMTPGGKYAEQMNSLEGQNAPIQQRIYADSSPMGALLYELALKESAMTAVVSRLEHGTDALADTLSSTRQRSEETLDMSQQGVAALEQIATAMEEMSTTVDDIASNANESSSSAEDATKTVNAAAEFIGNTSDKMSELVKQVSASASTTEDLVERSEMVRSVSEQIDSIAEQTNLLALNAAIEAARAGESGRGFSVVADEVRNLSQRTQQAVDEIDETITGMAGAIKQWDQQMTEQRELAEECGELGEQSKQEMTSIQGAITDISDRMIQIATSAEEHSQAVSEIRNGIYQVNDSSKKTHEIAIANAEDVQSVAHRVTEFRSLVAAFEDDDD</sequence>
<proteinExistence type="inferred from homology"/>
<comment type="subcellular location">
    <subcellularLocation>
        <location evidence="1">Membrane</location>
    </subcellularLocation>
</comment>
<dbReference type="Pfam" id="PF08448">
    <property type="entry name" value="PAS_4"/>
    <property type="match status" value="1"/>
</dbReference>
<protein>
    <recommendedName>
        <fullName evidence="6">Methyl-accepting transducer domain-containing protein</fullName>
    </recommendedName>
</protein>
<dbReference type="Gene3D" id="1.10.287.950">
    <property type="entry name" value="Methyl-accepting chemotaxis protein"/>
    <property type="match status" value="1"/>
</dbReference>
<dbReference type="InterPro" id="IPR035965">
    <property type="entry name" value="PAS-like_dom_sf"/>
</dbReference>
<dbReference type="AlphaFoldDB" id="A0A432YSX3"/>
<dbReference type="CDD" id="cd00130">
    <property type="entry name" value="PAS"/>
    <property type="match status" value="1"/>
</dbReference>
<dbReference type="PANTHER" id="PTHR32089:SF52">
    <property type="entry name" value="CHEMOTAXIS SIGNAL TRANSDUCTION SYSTEM METHYL ACCEPTING SENSORY TRANSDUCER WITH PAS SENSORY DOMAIN"/>
    <property type="match status" value="1"/>
</dbReference>
<evidence type="ECO:0000259" key="6">
    <source>
        <dbReference type="PROSITE" id="PS50111"/>
    </source>
</evidence>
<dbReference type="Proteomes" id="UP000288058">
    <property type="component" value="Unassembled WGS sequence"/>
</dbReference>
<dbReference type="FunFam" id="1.10.287.950:FF:000001">
    <property type="entry name" value="Methyl-accepting chemotaxis sensory transducer"/>
    <property type="match status" value="1"/>
</dbReference>
<dbReference type="GO" id="GO:0016020">
    <property type="term" value="C:membrane"/>
    <property type="evidence" value="ECO:0007669"/>
    <property type="project" value="UniProtKB-SubCell"/>
</dbReference>
<feature type="transmembrane region" description="Helical" evidence="5">
    <location>
        <begin position="136"/>
        <end position="153"/>
    </location>
</feature>
<evidence type="ECO:0000313" key="7">
    <source>
        <dbReference type="EMBL" id="RUO64747.1"/>
    </source>
</evidence>
<dbReference type="InterPro" id="IPR013656">
    <property type="entry name" value="PAS_4"/>
</dbReference>
<evidence type="ECO:0000256" key="3">
    <source>
        <dbReference type="ARBA" id="ARBA00029447"/>
    </source>
</evidence>
<organism evidence="7 8">
    <name type="scientific">Idiomarina ramblicola</name>
    <dbReference type="NCBI Taxonomy" id="263724"/>
    <lineage>
        <taxon>Bacteria</taxon>
        <taxon>Pseudomonadati</taxon>
        <taxon>Pseudomonadota</taxon>
        <taxon>Gammaproteobacteria</taxon>
        <taxon>Alteromonadales</taxon>
        <taxon>Idiomarinaceae</taxon>
        <taxon>Idiomarina</taxon>
    </lineage>
</organism>
<dbReference type="OrthoDB" id="5697404at2"/>